<proteinExistence type="predicted"/>
<dbReference type="KEGG" id="crie:AK829_04950"/>
<dbReference type="RefSeq" id="WP_052204781.1">
    <property type="nucleotide sequence ID" value="NZ_CAUPGJ010000028.1"/>
</dbReference>
<dbReference type="PROSITE" id="PS51257">
    <property type="entry name" value="PROKAR_LIPOPROTEIN"/>
    <property type="match status" value="1"/>
</dbReference>
<evidence type="ECO:0000313" key="3">
    <source>
        <dbReference type="Proteomes" id="UP000060016"/>
    </source>
</evidence>
<reference evidence="2 3" key="1">
    <citation type="submission" date="2015-08" db="EMBL/GenBank/DDBJ databases">
        <authorList>
            <person name="Babu N.S."/>
            <person name="Beckwith C.J."/>
            <person name="Beseler K.G."/>
            <person name="Brison A."/>
            <person name="Carone J.V."/>
            <person name="Caskin T.P."/>
            <person name="Diamond M."/>
            <person name="Durham M.E."/>
            <person name="Foxe J.M."/>
            <person name="Go M."/>
            <person name="Henderson B.A."/>
            <person name="Jones I.B."/>
            <person name="McGettigan J.A."/>
            <person name="Micheletti S.J."/>
            <person name="Nasrallah M.E."/>
            <person name="Ortiz D."/>
            <person name="Piller C.R."/>
            <person name="Privatt S.R."/>
            <person name="Schneider S.L."/>
            <person name="Sharp S."/>
            <person name="Smith T.C."/>
            <person name="Stanton J.D."/>
            <person name="Ullery H.E."/>
            <person name="Wilson R.J."/>
            <person name="Serrano M.G."/>
            <person name="Buck G."/>
            <person name="Lee V."/>
            <person name="Wang Y."/>
            <person name="Carvalho R."/>
            <person name="Voegtly L."/>
            <person name="Shi R."/>
            <person name="Duckworth R."/>
            <person name="Johnson A."/>
            <person name="Loviza R."/>
            <person name="Walstead R."/>
            <person name="Shah Z."/>
            <person name="Kiflezghi M."/>
            <person name="Wade K."/>
            <person name="Ball S.L."/>
            <person name="Bradley K.W."/>
            <person name="Asai D.J."/>
            <person name="Bowman C.A."/>
            <person name="Russell D.A."/>
            <person name="Pope W.H."/>
            <person name="Jacobs-Sera D."/>
            <person name="Hendrix R.W."/>
            <person name="Hatfull G.F."/>
        </authorList>
    </citation>
    <scope>NUCLEOTIDE SEQUENCE [LARGE SCALE GENOMIC DNA]</scope>
    <source>
        <strain evidence="2 3">PUDD_83A45</strain>
    </source>
</reference>
<protein>
    <recommendedName>
        <fullName evidence="4">ABC-type glycine betaine transport system substrate-binding domain-containing protein</fullName>
    </recommendedName>
</protein>
<keyword evidence="3" id="KW-1185">Reference proteome</keyword>
<sequence length="249" mass="25961">MGKAGVKRVIAAATVVAAALGTSGCASTQGLKELRSIWTKQGTPVAIGINPHSSEQVVLGEIYSQIFDAMGYAAGVSSLSASETQDALTLLRNQPVDLVITCTGTLLESQDPNKAEELKASDLSGPELSDATYDAMVATFPFNMSTVNPSPAEGCAPVEEMPGEAPEDALEGEAPVEEPRGLPQNIVPVFLDGKFDHGTITRINFITRVMATDEIQEIAAEVDNGAPVGQAVSAWIAEYAGIMGAVPEE</sequence>
<dbReference type="STRING" id="156976.AK829_04950"/>
<accession>A0A0K1RB46</accession>
<dbReference type="EMBL" id="CP012342">
    <property type="protein sequence ID" value="AKV58629.1"/>
    <property type="molecule type" value="Genomic_DNA"/>
</dbReference>
<dbReference type="Gene3D" id="3.40.190.10">
    <property type="entry name" value="Periplasmic binding protein-like II"/>
    <property type="match status" value="1"/>
</dbReference>
<evidence type="ECO:0008006" key="4">
    <source>
        <dbReference type="Google" id="ProtNLM"/>
    </source>
</evidence>
<gene>
    <name evidence="2" type="ORF">AK829_04950</name>
</gene>
<organism evidence="2 3">
    <name type="scientific">Corynebacterium riegelii</name>
    <dbReference type="NCBI Taxonomy" id="156976"/>
    <lineage>
        <taxon>Bacteria</taxon>
        <taxon>Bacillati</taxon>
        <taxon>Actinomycetota</taxon>
        <taxon>Actinomycetes</taxon>
        <taxon>Mycobacteriales</taxon>
        <taxon>Corynebacteriaceae</taxon>
        <taxon>Corynebacterium</taxon>
    </lineage>
</organism>
<dbReference type="Proteomes" id="UP000060016">
    <property type="component" value="Chromosome"/>
</dbReference>
<dbReference type="AlphaFoldDB" id="A0A0K1RB46"/>
<dbReference type="PATRIC" id="fig|156976.3.peg.983"/>
<name>A0A0K1RB46_9CORY</name>
<feature type="chain" id="PRO_5038389889" description="ABC-type glycine betaine transport system substrate-binding domain-containing protein" evidence="1">
    <location>
        <begin position="29"/>
        <end position="249"/>
    </location>
</feature>
<evidence type="ECO:0000256" key="1">
    <source>
        <dbReference type="SAM" id="SignalP"/>
    </source>
</evidence>
<feature type="signal peptide" evidence="1">
    <location>
        <begin position="1"/>
        <end position="28"/>
    </location>
</feature>
<keyword evidence="1" id="KW-0732">Signal</keyword>
<evidence type="ECO:0000313" key="2">
    <source>
        <dbReference type="EMBL" id="AKV58629.1"/>
    </source>
</evidence>